<dbReference type="PROSITE" id="PS00480">
    <property type="entry name" value="CITRATE_SYNTHASE"/>
    <property type="match status" value="1"/>
</dbReference>
<feature type="active site" evidence="7">
    <location>
        <position position="309"/>
    </location>
</feature>
<dbReference type="PRINTS" id="PR00143">
    <property type="entry name" value="CITRTSNTHASE"/>
</dbReference>
<dbReference type="GO" id="GO:0005829">
    <property type="term" value="C:cytosol"/>
    <property type="evidence" value="ECO:0007669"/>
    <property type="project" value="TreeGrafter"/>
</dbReference>
<dbReference type="InterPro" id="IPR016142">
    <property type="entry name" value="Citrate_synth-like_lrg_a-sub"/>
</dbReference>
<keyword evidence="10" id="KW-1185">Reference proteome</keyword>
<dbReference type="NCBIfam" id="TIGR01800">
    <property type="entry name" value="cit_synth_II"/>
    <property type="match status" value="1"/>
</dbReference>
<dbReference type="PANTHER" id="PTHR11739:SF4">
    <property type="entry name" value="CITRATE SYNTHASE, PEROXISOMAL"/>
    <property type="match status" value="1"/>
</dbReference>
<dbReference type="InterPro" id="IPR036969">
    <property type="entry name" value="Citrate_synthase_sf"/>
</dbReference>
<keyword evidence="9" id="KW-0012">Acyltransferase</keyword>
<gene>
    <name evidence="9" type="ORF">AKJ57_05550</name>
</gene>
<protein>
    <recommendedName>
        <fullName evidence="6 8">Citrate synthase</fullName>
        <ecNumber evidence="6">2.3.3.16</ecNumber>
    </recommendedName>
</protein>
<name>A0A133U544_9EURY</name>
<dbReference type="Gene3D" id="1.10.580.10">
    <property type="entry name" value="Citrate Synthase, domain 1"/>
    <property type="match status" value="1"/>
</dbReference>
<keyword evidence="4 6" id="KW-0808">Transferase</keyword>
<evidence type="ECO:0000313" key="9">
    <source>
        <dbReference type="EMBL" id="KXA89276.1"/>
    </source>
</evidence>
<organism evidence="9 10">
    <name type="scientific">candidate division MSBL1 archaeon SCGC-AAA259A05</name>
    <dbReference type="NCBI Taxonomy" id="1698259"/>
    <lineage>
        <taxon>Archaea</taxon>
        <taxon>Methanobacteriati</taxon>
        <taxon>Methanobacteriota</taxon>
        <taxon>candidate division MSBL1</taxon>
    </lineage>
</organism>
<reference evidence="9 10" key="1">
    <citation type="journal article" date="2016" name="Sci. Rep.">
        <title>Metabolic traits of an uncultured archaeal lineage -MSBL1- from brine pools of the Red Sea.</title>
        <authorList>
            <person name="Mwirichia R."/>
            <person name="Alam I."/>
            <person name="Rashid M."/>
            <person name="Vinu M."/>
            <person name="Ba-Alawi W."/>
            <person name="Anthony Kamau A."/>
            <person name="Kamanda Ngugi D."/>
            <person name="Goker M."/>
            <person name="Klenk H.P."/>
            <person name="Bajic V."/>
            <person name="Stingl U."/>
        </authorList>
    </citation>
    <scope>NUCLEOTIDE SEQUENCE [LARGE SCALE GENOMIC DNA]</scope>
    <source>
        <strain evidence="9">SCGC-AAA259A05</strain>
    </source>
</reference>
<dbReference type="PANTHER" id="PTHR11739">
    <property type="entry name" value="CITRATE SYNTHASE"/>
    <property type="match status" value="1"/>
</dbReference>
<accession>A0A133U544</accession>
<dbReference type="PATRIC" id="fig|1698259.3.peg.1584"/>
<dbReference type="GO" id="GO:0005975">
    <property type="term" value="P:carbohydrate metabolic process"/>
    <property type="evidence" value="ECO:0007669"/>
    <property type="project" value="TreeGrafter"/>
</dbReference>
<evidence type="ECO:0000313" key="10">
    <source>
        <dbReference type="Proteomes" id="UP000070163"/>
    </source>
</evidence>
<evidence type="ECO:0000256" key="1">
    <source>
        <dbReference type="ARBA" id="ARBA00005163"/>
    </source>
</evidence>
<proteinExistence type="inferred from homology"/>
<dbReference type="SUPFAM" id="SSF48256">
    <property type="entry name" value="Citrate synthase"/>
    <property type="match status" value="1"/>
</dbReference>
<evidence type="ECO:0000256" key="3">
    <source>
        <dbReference type="ARBA" id="ARBA00022532"/>
    </source>
</evidence>
<evidence type="ECO:0000256" key="5">
    <source>
        <dbReference type="ARBA" id="ARBA00049288"/>
    </source>
</evidence>
<dbReference type="EC" id="2.3.3.16" evidence="6"/>
<evidence type="ECO:0000256" key="4">
    <source>
        <dbReference type="ARBA" id="ARBA00022679"/>
    </source>
</evidence>
<dbReference type="Proteomes" id="UP000070163">
    <property type="component" value="Unassembled WGS sequence"/>
</dbReference>
<dbReference type="UniPathway" id="UPA00223"/>
<evidence type="ECO:0000256" key="6">
    <source>
        <dbReference type="PIRNR" id="PIRNR001369"/>
    </source>
</evidence>
<evidence type="ECO:0000256" key="8">
    <source>
        <dbReference type="RuleBase" id="RU000441"/>
    </source>
</evidence>
<comment type="catalytic activity">
    <reaction evidence="5 6">
        <text>oxaloacetate + acetyl-CoA + H2O = citrate + CoA + H(+)</text>
        <dbReference type="Rhea" id="RHEA:16845"/>
        <dbReference type="ChEBI" id="CHEBI:15377"/>
        <dbReference type="ChEBI" id="CHEBI:15378"/>
        <dbReference type="ChEBI" id="CHEBI:16452"/>
        <dbReference type="ChEBI" id="CHEBI:16947"/>
        <dbReference type="ChEBI" id="CHEBI:57287"/>
        <dbReference type="ChEBI" id="CHEBI:57288"/>
        <dbReference type="EC" id="2.3.3.16"/>
    </reaction>
</comment>
<dbReference type="InterPro" id="IPR002020">
    <property type="entry name" value="Citrate_synthase"/>
</dbReference>
<dbReference type="AlphaFoldDB" id="A0A133U544"/>
<dbReference type="Pfam" id="PF00285">
    <property type="entry name" value="Citrate_synt"/>
    <property type="match status" value="1"/>
</dbReference>
<comment type="similarity">
    <text evidence="2 6 8">Belongs to the citrate synthase family.</text>
</comment>
<comment type="caution">
    <text evidence="9">The sequence shown here is derived from an EMBL/GenBank/DDBJ whole genome shotgun (WGS) entry which is preliminary data.</text>
</comment>
<dbReference type="GO" id="GO:0006099">
    <property type="term" value="P:tricarboxylic acid cycle"/>
    <property type="evidence" value="ECO:0007669"/>
    <property type="project" value="UniProtKB-UniPathway"/>
</dbReference>
<dbReference type="InterPro" id="IPR019810">
    <property type="entry name" value="Citrate_synthase_AS"/>
</dbReference>
<dbReference type="InterPro" id="IPR011278">
    <property type="entry name" value="2-MeCitrate/Citrate_synth_II"/>
</dbReference>
<sequence>MVKEGMDGVVALQSDISRIDGEKGELEYRGYSIHDLAEKSSYEETVYLLWHGDLPTKDELENFSKDLAKRRRIPPEVIGLLSSLPEITHPMVTLRTAISYCGSLDEKLHVIEPEENLEKSKEIMAMIPTIIAYTHRMRKGKKLVHPRQDLDRTANFLWMLKGEEPDPLEVKALDTDLILHAEHTLNASTYSSRIAASTESDMYAGIVSATGTLMGPLHGGASQWVMEMLREVRKKENTSPEEWVKEQLEAGEIIPGFGHRVYKGMDPRAKELKKLAQGLDERKGNDWCSISEKIEKAVKEEKGLYPNVDFYAATVYVNLGTPDEFFIPLFAMARIAGWTTHMMEQYKKNKLIRPLQEYVGEKEKEYLSIEKR</sequence>
<dbReference type="GO" id="GO:0036440">
    <property type="term" value="F:citrate synthase activity"/>
    <property type="evidence" value="ECO:0007669"/>
    <property type="project" value="UniProtKB-EC"/>
</dbReference>
<dbReference type="Gene3D" id="1.10.230.10">
    <property type="entry name" value="Cytochrome P450-Terp, domain 2"/>
    <property type="match status" value="1"/>
</dbReference>
<evidence type="ECO:0000256" key="2">
    <source>
        <dbReference type="ARBA" id="ARBA00010566"/>
    </source>
</evidence>
<dbReference type="EMBL" id="LHXJ01000087">
    <property type="protein sequence ID" value="KXA89276.1"/>
    <property type="molecule type" value="Genomic_DNA"/>
</dbReference>
<dbReference type="PIRSF" id="PIRSF001369">
    <property type="entry name" value="Citrate_synth"/>
    <property type="match status" value="1"/>
</dbReference>
<feature type="active site" evidence="7">
    <location>
        <position position="259"/>
    </location>
</feature>
<comment type="pathway">
    <text evidence="1">Carbohydrate metabolism; tricarboxylic acid cycle.</text>
</comment>
<keyword evidence="3" id="KW-0816">Tricarboxylic acid cycle</keyword>
<dbReference type="InterPro" id="IPR024176">
    <property type="entry name" value="Citrate_synthase_bac-typ"/>
</dbReference>
<evidence type="ECO:0000256" key="7">
    <source>
        <dbReference type="PIRSR" id="PIRSR001369-1"/>
    </source>
</evidence>
<dbReference type="InterPro" id="IPR016143">
    <property type="entry name" value="Citrate_synth-like_sm_a-sub"/>
</dbReference>